<feature type="transmembrane region" description="Helical" evidence="1">
    <location>
        <begin position="19"/>
        <end position="37"/>
    </location>
</feature>
<dbReference type="AlphaFoldDB" id="A0AAD5VL87"/>
<organism evidence="2 3">
    <name type="scientific">Leucocoprinus birnbaumii</name>
    <dbReference type="NCBI Taxonomy" id="56174"/>
    <lineage>
        <taxon>Eukaryota</taxon>
        <taxon>Fungi</taxon>
        <taxon>Dikarya</taxon>
        <taxon>Basidiomycota</taxon>
        <taxon>Agaricomycotina</taxon>
        <taxon>Agaricomycetes</taxon>
        <taxon>Agaricomycetidae</taxon>
        <taxon>Agaricales</taxon>
        <taxon>Agaricineae</taxon>
        <taxon>Agaricaceae</taxon>
        <taxon>Leucocoprinus</taxon>
    </lineage>
</organism>
<evidence type="ECO:0000256" key="1">
    <source>
        <dbReference type="SAM" id="Phobius"/>
    </source>
</evidence>
<feature type="transmembrane region" description="Helical" evidence="1">
    <location>
        <begin position="49"/>
        <end position="69"/>
    </location>
</feature>
<feature type="transmembrane region" description="Helical" evidence="1">
    <location>
        <begin position="127"/>
        <end position="147"/>
    </location>
</feature>
<accession>A0AAD5VL87</accession>
<name>A0AAD5VL87_9AGAR</name>
<sequence length="336" mass="37667">MAPLTVSAAQLPALMVESILYGMYLITFVACLQRLLWNKNSFKRFSDINLPMLVVVVFFFISLSLNLSFTLARDIDTFVYSGIATADLDDQDADWVKFLKASLILFQLILADIILIYRCWLVWERSLIISLLPFVCWLGALVCSIYASYLEFVLSPSFGGIQEDRFVALFTAFLSFSIILNVYSTCKYTSYRSGPAFAHSSDVSGAILWRICTVEKGWRPPTICSMRDIPQRSRLRMAKRVIIESGLLYTGTVIALFITIICRSNVVFITSAAEIQLTGIAFNLILARAECPNEEEQLPLPLYRIDRCTLPSRTDESRGTVDVAVMTISNSSGPTS</sequence>
<keyword evidence="1" id="KW-0472">Membrane</keyword>
<keyword evidence="1" id="KW-0812">Transmembrane</keyword>
<protein>
    <submittedName>
        <fullName evidence="2">Uncharacterized protein</fullName>
    </submittedName>
</protein>
<feature type="transmembrane region" description="Helical" evidence="1">
    <location>
        <begin position="241"/>
        <end position="261"/>
    </location>
</feature>
<dbReference type="EMBL" id="JANIEX010000822">
    <property type="protein sequence ID" value="KAJ3562861.1"/>
    <property type="molecule type" value="Genomic_DNA"/>
</dbReference>
<dbReference type="Proteomes" id="UP001213000">
    <property type="component" value="Unassembled WGS sequence"/>
</dbReference>
<keyword evidence="3" id="KW-1185">Reference proteome</keyword>
<evidence type="ECO:0000313" key="2">
    <source>
        <dbReference type="EMBL" id="KAJ3562861.1"/>
    </source>
</evidence>
<gene>
    <name evidence="2" type="ORF">NP233_g9316</name>
</gene>
<comment type="caution">
    <text evidence="2">The sequence shown here is derived from an EMBL/GenBank/DDBJ whole genome shotgun (WGS) entry which is preliminary data.</text>
</comment>
<evidence type="ECO:0000313" key="3">
    <source>
        <dbReference type="Proteomes" id="UP001213000"/>
    </source>
</evidence>
<proteinExistence type="predicted"/>
<feature type="transmembrane region" description="Helical" evidence="1">
    <location>
        <begin position="167"/>
        <end position="183"/>
    </location>
</feature>
<reference evidence="2" key="1">
    <citation type="submission" date="2022-07" db="EMBL/GenBank/DDBJ databases">
        <title>Genome Sequence of Leucocoprinus birnbaumii.</title>
        <authorList>
            <person name="Buettner E."/>
        </authorList>
    </citation>
    <scope>NUCLEOTIDE SEQUENCE</scope>
    <source>
        <strain evidence="2">VT141</strain>
    </source>
</reference>
<feature type="transmembrane region" description="Helical" evidence="1">
    <location>
        <begin position="98"/>
        <end position="120"/>
    </location>
</feature>
<keyword evidence="1" id="KW-1133">Transmembrane helix</keyword>